<feature type="transmembrane region" description="Helical" evidence="1">
    <location>
        <begin position="38"/>
        <end position="58"/>
    </location>
</feature>
<comment type="caution">
    <text evidence="2">The sequence shown here is derived from an EMBL/GenBank/DDBJ whole genome shotgun (WGS) entry which is preliminary data.</text>
</comment>
<dbReference type="EMBL" id="NGKA01000002">
    <property type="protein sequence ID" value="RSU15277.1"/>
    <property type="molecule type" value="Genomic_DNA"/>
</dbReference>
<sequence length="226" mass="26090">MKKNYLLTSLVVIGLGITLLFLFQSFQLTGNKQSARLFLAFEMFLGVGLLFVPEVLAKFVGYTIPNALKILYWAFIYFAVFIGTGFHYYNKIKLWDKFLHAWSAALLVALGLALISLFFEKEALIKMSPLFIVLFGFFFALSIGVFWEFYEFTFDRLLGMNMQRFATSTGVDFNGRQALMDTMGDLFTNALGAFLFALYAYIKLKKEPRWIEIVSFRKIKRHKRTA</sequence>
<evidence type="ECO:0000313" key="3">
    <source>
        <dbReference type="Proteomes" id="UP000287605"/>
    </source>
</evidence>
<dbReference type="RefSeq" id="WP_126807055.1">
    <property type="nucleotide sequence ID" value="NZ_NGKA01000002.1"/>
</dbReference>
<name>A0A430B4M8_9ENTE</name>
<feature type="transmembrane region" description="Helical" evidence="1">
    <location>
        <begin position="186"/>
        <end position="202"/>
    </location>
</feature>
<proteinExistence type="predicted"/>
<dbReference type="Pfam" id="PF09997">
    <property type="entry name" value="DUF2238"/>
    <property type="match status" value="1"/>
</dbReference>
<feature type="transmembrane region" description="Helical" evidence="1">
    <location>
        <begin position="70"/>
        <end position="89"/>
    </location>
</feature>
<gene>
    <name evidence="2" type="ORF">CBF29_02790</name>
</gene>
<protein>
    <submittedName>
        <fullName evidence="2">Uncharacterized protein</fullName>
    </submittedName>
</protein>
<accession>A0A430B4M8</accession>
<feature type="transmembrane region" description="Helical" evidence="1">
    <location>
        <begin position="101"/>
        <end position="119"/>
    </location>
</feature>
<dbReference type="OrthoDB" id="4966203at2"/>
<keyword evidence="1" id="KW-1133">Transmembrane helix</keyword>
<keyword evidence="3" id="KW-1185">Reference proteome</keyword>
<dbReference type="AlphaFoldDB" id="A0A430B4M8"/>
<dbReference type="InterPro" id="IPR014509">
    <property type="entry name" value="YjdF-like"/>
</dbReference>
<reference evidence="2 3" key="1">
    <citation type="submission" date="2017-05" db="EMBL/GenBank/DDBJ databases">
        <title>Vagococcus spp. assemblies.</title>
        <authorList>
            <person name="Gulvik C.A."/>
        </authorList>
    </citation>
    <scope>NUCLEOTIDE SEQUENCE [LARGE SCALE GENOMIC DNA]</scope>
    <source>
        <strain evidence="2 3">CCUG 51432</strain>
    </source>
</reference>
<evidence type="ECO:0000313" key="2">
    <source>
        <dbReference type="EMBL" id="RSU15277.1"/>
    </source>
</evidence>
<keyword evidence="1" id="KW-0812">Transmembrane</keyword>
<keyword evidence="1" id="KW-0472">Membrane</keyword>
<feature type="transmembrane region" description="Helical" evidence="1">
    <location>
        <begin position="5"/>
        <end position="26"/>
    </location>
</feature>
<feature type="transmembrane region" description="Helical" evidence="1">
    <location>
        <begin position="131"/>
        <end position="150"/>
    </location>
</feature>
<evidence type="ECO:0000256" key="1">
    <source>
        <dbReference type="SAM" id="Phobius"/>
    </source>
</evidence>
<dbReference type="Proteomes" id="UP000287605">
    <property type="component" value="Unassembled WGS sequence"/>
</dbReference>
<organism evidence="2 3">
    <name type="scientific">Vagococcus elongatus</name>
    <dbReference type="NCBI Taxonomy" id="180344"/>
    <lineage>
        <taxon>Bacteria</taxon>
        <taxon>Bacillati</taxon>
        <taxon>Bacillota</taxon>
        <taxon>Bacilli</taxon>
        <taxon>Lactobacillales</taxon>
        <taxon>Enterococcaceae</taxon>
        <taxon>Vagococcus</taxon>
    </lineage>
</organism>